<dbReference type="Proteomes" id="UP000242188">
    <property type="component" value="Unassembled WGS sequence"/>
</dbReference>
<evidence type="ECO:0000313" key="7">
    <source>
        <dbReference type="Proteomes" id="UP000242188"/>
    </source>
</evidence>
<dbReference type="InterPro" id="IPR001356">
    <property type="entry name" value="HD"/>
</dbReference>
<proteinExistence type="predicted"/>
<dbReference type="InterPro" id="IPR050394">
    <property type="entry name" value="Homeobox_NK-like"/>
</dbReference>
<feature type="domain" description="Homeobox" evidence="5">
    <location>
        <begin position="184"/>
        <end position="244"/>
    </location>
</feature>
<dbReference type="Gene3D" id="1.10.10.60">
    <property type="entry name" value="Homeodomain-like"/>
    <property type="match status" value="1"/>
</dbReference>
<feature type="region of interest" description="Disordered" evidence="4">
    <location>
        <begin position="1"/>
        <end position="29"/>
    </location>
</feature>
<evidence type="ECO:0000256" key="3">
    <source>
        <dbReference type="RuleBase" id="RU000682"/>
    </source>
</evidence>
<keyword evidence="2 3" id="KW-0539">Nucleus</keyword>
<evidence type="ECO:0000259" key="5">
    <source>
        <dbReference type="PROSITE" id="PS50071"/>
    </source>
</evidence>
<dbReference type="CDD" id="cd00086">
    <property type="entry name" value="homeodomain"/>
    <property type="match status" value="1"/>
</dbReference>
<evidence type="ECO:0000256" key="2">
    <source>
        <dbReference type="PROSITE-ProRule" id="PRU00108"/>
    </source>
</evidence>
<comment type="caution">
    <text evidence="6">The sequence shown here is derived from an EMBL/GenBank/DDBJ whole genome shotgun (WGS) entry which is preliminary data.</text>
</comment>
<dbReference type="Pfam" id="PF00046">
    <property type="entry name" value="Homeodomain"/>
    <property type="match status" value="1"/>
</dbReference>
<keyword evidence="2 3" id="KW-0238">DNA-binding</keyword>
<dbReference type="GO" id="GO:0000978">
    <property type="term" value="F:RNA polymerase II cis-regulatory region sequence-specific DNA binding"/>
    <property type="evidence" value="ECO:0007669"/>
    <property type="project" value="TreeGrafter"/>
</dbReference>
<feature type="region of interest" description="Disordered" evidence="4">
    <location>
        <begin position="68"/>
        <end position="126"/>
    </location>
</feature>
<evidence type="ECO:0000256" key="1">
    <source>
        <dbReference type="ARBA" id="ARBA00004123"/>
    </source>
</evidence>
<dbReference type="PANTHER" id="PTHR24340:SF112">
    <property type="entry name" value="VENT HOMEOBOX"/>
    <property type="match status" value="1"/>
</dbReference>
<dbReference type="GO" id="GO:0030154">
    <property type="term" value="P:cell differentiation"/>
    <property type="evidence" value="ECO:0007669"/>
    <property type="project" value="TreeGrafter"/>
</dbReference>
<sequence>MATTKTKKMAFSIENLAKSSRTEESQDRDANGQFFINRNPWQSENFRNVGDVNTDFFINSYFTKQGQTTPRVSPVQFNSPLGNSFGLSPDEGYSSQNSTPSVSGSGYERMRSDAHNNLDVPRSCTPSLTGCSMKRKRIHIDTDVDERRDKRDSKLTASNESLVDSSFESVCPNSDSDEGIGETPRPKKARTAFCNDQIEALERHYQAQKYLPAGQRSRLAREHKLTDQQVKTWFQNRRMKEKRKKKDESFPGGMSLPTGGVDLLQLQALGIPCPPPYTINNKHQQMMRDDDITNFPSPASSPHSPMVHSINHVPFYSRFQPMTNGLDTLTSFTSSTNHIVGYR</sequence>
<protein>
    <submittedName>
        <fullName evidence="6">Homeobox protein vex1</fullName>
    </submittedName>
</protein>
<feature type="DNA-binding region" description="Homeobox" evidence="2">
    <location>
        <begin position="186"/>
        <end position="245"/>
    </location>
</feature>
<dbReference type="GO" id="GO:0000981">
    <property type="term" value="F:DNA-binding transcription factor activity, RNA polymerase II-specific"/>
    <property type="evidence" value="ECO:0007669"/>
    <property type="project" value="TreeGrafter"/>
</dbReference>
<dbReference type="GO" id="GO:0005634">
    <property type="term" value="C:nucleus"/>
    <property type="evidence" value="ECO:0007669"/>
    <property type="project" value="UniProtKB-SubCell"/>
</dbReference>
<dbReference type="OrthoDB" id="6268633at2759"/>
<evidence type="ECO:0000313" key="6">
    <source>
        <dbReference type="EMBL" id="OWF53180.1"/>
    </source>
</evidence>
<dbReference type="SUPFAM" id="SSF46689">
    <property type="entry name" value="Homeodomain-like"/>
    <property type="match status" value="1"/>
</dbReference>
<feature type="compositionally biased region" description="Basic and acidic residues" evidence="4">
    <location>
        <begin position="142"/>
        <end position="154"/>
    </location>
</feature>
<feature type="compositionally biased region" description="Polar residues" evidence="4">
    <location>
        <begin position="68"/>
        <end position="86"/>
    </location>
</feature>
<dbReference type="PROSITE" id="PS50071">
    <property type="entry name" value="HOMEOBOX_2"/>
    <property type="match status" value="1"/>
</dbReference>
<dbReference type="InterPro" id="IPR009057">
    <property type="entry name" value="Homeodomain-like_sf"/>
</dbReference>
<evidence type="ECO:0000256" key="4">
    <source>
        <dbReference type="SAM" id="MobiDB-lite"/>
    </source>
</evidence>
<keyword evidence="2 3" id="KW-0371">Homeobox</keyword>
<feature type="region of interest" description="Disordered" evidence="4">
    <location>
        <begin position="142"/>
        <end position="188"/>
    </location>
</feature>
<feature type="compositionally biased region" description="Polar residues" evidence="4">
    <location>
        <begin position="93"/>
        <end position="104"/>
    </location>
</feature>
<feature type="compositionally biased region" description="Basic and acidic residues" evidence="4">
    <location>
        <begin position="20"/>
        <end position="29"/>
    </location>
</feature>
<dbReference type="AlphaFoldDB" id="A0A210QWP6"/>
<name>A0A210QWP6_MIZYE</name>
<reference evidence="6 7" key="1">
    <citation type="journal article" date="2017" name="Nat. Ecol. Evol.">
        <title>Scallop genome provides insights into evolution of bilaterian karyotype and development.</title>
        <authorList>
            <person name="Wang S."/>
            <person name="Zhang J."/>
            <person name="Jiao W."/>
            <person name="Li J."/>
            <person name="Xun X."/>
            <person name="Sun Y."/>
            <person name="Guo X."/>
            <person name="Huan P."/>
            <person name="Dong B."/>
            <person name="Zhang L."/>
            <person name="Hu X."/>
            <person name="Sun X."/>
            <person name="Wang J."/>
            <person name="Zhao C."/>
            <person name="Wang Y."/>
            <person name="Wang D."/>
            <person name="Huang X."/>
            <person name="Wang R."/>
            <person name="Lv J."/>
            <person name="Li Y."/>
            <person name="Zhang Z."/>
            <person name="Liu B."/>
            <person name="Lu W."/>
            <person name="Hui Y."/>
            <person name="Liang J."/>
            <person name="Zhou Z."/>
            <person name="Hou R."/>
            <person name="Li X."/>
            <person name="Liu Y."/>
            <person name="Li H."/>
            <person name="Ning X."/>
            <person name="Lin Y."/>
            <person name="Zhao L."/>
            <person name="Xing Q."/>
            <person name="Dou J."/>
            <person name="Li Y."/>
            <person name="Mao J."/>
            <person name="Guo H."/>
            <person name="Dou H."/>
            <person name="Li T."/>
            <person name="Mu C."/>
            <person name="Jiang W."/>
            <person name="Fu Q."/>
            <person name="Fu X."/>
            <person name="Miao Y."/>
            <person name="Liu J."/>
            <person name="Yu Q."/>
            <person name="Li R."/>
            <person name="Liao H."/>
            <person name="Li X."/>
            <person name="Kong Y."/>
            <person name="Jiang Z."/>
            <person name="Chourrout D."/>
            <person name="Li R."/>
            <person name="Bao Z."/>
        </authorList>
    </citation>
    <scope>NUCLEOTIDE SEQUENCE [LARGE SCALE GENOMIC DNA]</scope>
    <source>
        <strain evidence="6 7">PY_sf001</strain>
    </source>
</reference>
<feature type="compositionally biased region" description="Polar residues" evidence="4">
    <location>
        <begin position="155"/>
        <end position="174"/>
    </location>
</feature>
<accession>A0A210QWP6</accession>
<comment type="subcellular location">
    <subcellularLocation>
        <location evidence="1 2 3">Nucleus</location>
    </subcellularLocation>
</comment>
<dbReference type="EMBL" id="NEDP02001487">
    <property type="protein sequence ID" value="OWF53180.1"/>
    <property type="molecule type" value="Genomic_DNA"/>
</dbReference>
<organism evidence="6 7">
    <name type="scientific">Mizuhopecten yessoensis</name>
    <name type="common">Japanese scallop</name>
    <name type="synonym">Patinopecten yessoensis</name>
    <dbReference type="NCBI Taxonomy" id="6573"/>
    <lineage>
        <taxon>Eukaryota</taxon>
        <taxon>Metazoa</taxon>
        <taxon>Spiralia</taxon>
        <taxon>Lophotrochozoa</taxon>
        <taxon>Mollusca</taxon>
        <taxon>Bivalvia</taxon>
        <taxon>Autobranchia</taxon>
        <taxon>Pteriomorphia</taxon>
        <taxon>Pectinida</taxon>
        <taxon>Pectinoidea</taxon>
        <taxon>Pectinidae</taxon>
        <taxon>Mizuhopecten</taxon>
    </lineage>
</organism>
<dbReference type="PANTHER" id="PTHR24340">
    <property type="entry name" value="HOMEOBOX PROTEIN NKX"/>
    <property type="match status" value="1"/>
</dbReference>
<dbReference type="SMART" id="SM00389">
    <property type="entry name" value="HOX"/>
    <property type="match status" value="1"/>
</dbReference>
<gene>
    <name evidence="6" type="ORF">KP79_PYT17449</name>
</gene>
<keyword evidence="7" id="KW-1185">Reference proteome</keyword>